<dbReference type="EMBL" id="JBHRYH010000021">
    <property type="protein sequence ID" value="MFC3626687.1"/>
    <property type="molecule type" value="Genomic_DNA"/>
</dbReference>
<evidence type="ECO:0000313" key="3">
    <source>
        <dbReference type="Proteomes" id="UP001595636"/>
    </source>
</evidence>
<dbReference type="Proteomes" id="UP001595636">
    <property type="component" value="Unassembled WGS sequence"/>
</dbReference>
<feature type="region of interest" description="Disordered" evidence="1">
    <location>
        <begin position="68"/>
        <end position="105"/>
    </location>
</feature>
<proteinExistence type="predicted"/>
<gene>
    <name evidence="2" type="ORF">ACFOKJ_11195</name>
</gene>
<reference evidence="3" key="1">
    <citation type="journal article" date="2019" name="Int. J. Syst. Evol. Microbiol.">
        <title>The Global Catalogue of Microorganisms (GCM) 10K type strain sequencing project: providing services to taxonomists for standard genome sequencing and annotation.</title>
        <authorList>
            <consortium name="The Broad Institute Genomics Platform"/>
            <consortium name="The Broad Institute Genome Sequencing Center for Infectious Disease"/>
            <person name="Wu L."/>
            <person name="Ma J."/>
        </authorList>
    </citation>
    <scope>NUCLEOTIDE SEQUENCE [LARGE SCALE GENOMIC DNA]</scope>
    <source>
        <strain evidence="3">KCTC 42195</strain>
    </source>
</reference>
<sequence length="105" mass="12193">MATALGSVAWAAPPWLAGQQAEQVERLDSLRLRELRLKEAVERGELSREEARRLRRYYRRHDAVRLPVPADAVDSQPDAPAGRKDWHRWRKKQDRLNAAPFNEPD</sequence>
<evidence type="ECO:0000313" key="2">
    <source>
        <dbReference type="EMBL" id="MFC3626687.1"/>
    </source>
</evidence>
<keyword evidence="3" id="KW-1185">Reference proteome</keyword>
<dbReference type="RefSeq" id="WP_390279566.1">
    <property type="nucleotide sequence ID" value="NZ_JBHRYH010000021.1"/>
</dbReference>
<accession>A0ABV7TVI1</accession>
<protein>
    <submittedName>
        <fullName evidence="2">Uncharacterized protein</fullName>
    </submittedName>
</protein>
<evidence type="ECO:0000256" key="1">
    <source>
        <dbReference type="SAM" id="MobiDB-lite"/>
    </source>
</evidence>
<comment type="caution">
    <text evidence="2">The sequence shown here is derived from an EMBL/GenBank/DDBJ whole genome shotgun (WGS) entry which is preliminary data.</text>
</comment>
<organism evidence="2 3">
    <name type="scientific">Vogesella amnigena</name>
    <dbReference type="NCBI Taxonomy" id="1507449"/>
    <lineage>
        <taxon>Bacteria</taxon>
        <taxon>Pseudomonadati</taxon>
        <taxon>Pseudomonadota</taxon>
        <taxon>Betaproteobacteria</taxon>
        <taxon>Neisseriales</taxon>
        <taxon>Chromobacteriaceae</taxon>
        <taxon>Vogesella</taxon>
    </lineage>
</organism>
<name>A0ABV7TVI1_9NEIS</name>